<name>A0A5B6TVM0_9BACT</name>
<organism evidence="2 3">
    <name type="scientific">Rufibacter hautae</name>
    <dbReference type="NCBI Taxonomy" id="2595005"/>
    <lineage>
        <taxon>Bacteria</taxon>
        <taxon>Pseudomonadati</taxon>
        <taxon>Bacteroidota</taxon>
        <taxon>Cytophagia</taxon>
        <taxon>Cytophagales</taxon>
        <taxon>Hymenobacteraceae</taxon>
        <taxon>Rufibacter</taxon>
    </lineage>
</organism>
<dbReference type="AlphaFoldDB" id="A0A5B6TVM0"/>
<protein>
    <submittedName>
        <fullName evidence="2">Uncharacterized protein</fullName>
    </submittedName>
</protein>
<dbReference type="RefSeq" id="WP_149090249.1">
    <property type="nucleotide sequence ID" value="NZ_VKKY01000001.1"/>
</dbReference>
<reference evidence="2 3" key="1">
    <citation type="submission" date="2019-07" db="EMBL/GenBank/DDBJ databases">
        <title>Rufibacter sp. nov., isolated from lake sediment.</title>
        <authorList>
            <person name="Qu J.-H."/>
        </authorList>
    </citation>
    <scope>NUCLEOTIDE SEQUENCE [LARGE SCALE GENOMIC DNA]</scope>
    <source>
        <strain evidence="2 3">NBS58-1</strain>
    </source>
</reference>
<comment type="caution">
    <text evidence="2">The sequence shown here is derived from an EMBL/GenBank/DDBJ whole genome shotgun (WGS) entry which is preliminary data.</text>
</comment>
<proteinExistence type="predicted"/>
<gene>
    <name evidence="2" type="ORF">FOA19_08195</name>
</gene>
<dbReference type="EMBL" id="VKKY01000001">
    <property type="protein sequence ID" value="KAA3440618.1"/>
    <property type="molecule type" value="Genomic_DNA"/>
</dbReference>
<evidence type="ECO:0000313" key="3">
    <source>
        <dbReference type="Proteomes" id="UP000324133"/>
    </source>
</evidence>
<accession>A0A5B6TVM0</accession>
<dbReference type="OrthoDB" id="1362060at2"/>
<dbReference type="PROSITE" id="PS51257">
    <property type="entry name" value="PROKAR_LIPOPROTEIN"/>
    <property type="match status" value="1"/>
</dbReference>
<sequence length="281" mass="32144">MKSSVPYLVATLIGLTMAACTGETERGKIREVPAPIPQVITSQALATSDETNAANTFSWSTDICRSKGIFNPNAYSPQQLKDTYYLWLGFNSVMELEDVTLDSPDEWTIENIDRKSAKLDADFRKATRRLLSLQLVPSKFWETVRDLKTKELDESYALKKLTIEAYKTPGILLNQPYAKNCQAYVNALASEDSVALFNAWKNLMEEQKKNNGAPERVEAEFYRKRNSPERLLYAKIELMAFGWWNCANHQTKYNNASQEMPMEEEFDKLFLKITDECDDVD</sequence>
<keyword evidence="3" id="KW-1185">Reference proteome</keyword>
<dbReference type="Proteomes" id="UP000324133">
    <property type="component" value="Unassembled WGS sequence"/>
</dbReference>
<evidence type="ECO:0000313" key="2">
    <source>
        <dbReference type="EMBL" id="KAA3440618.1"/>
    </source>
</evidence>
<feature type="chain" id="PRO_5022964230" evidence="1">
    <location>
        <begin position="19"/>
        <end position="281"/>
    </location>
</feature>
<keyword evidence="1" id="KW-0732">Signal</keyword>
<feature type="signal peptide" evidence="1">
    <location>
        <begin position="1"/>
        <end position="18"/>
    </location>
</feature>
<evidence type="ECO:0000256" key="1">
    <source>
        <dbReference type="SAM" id="SignalP"/>
    </source>
</evidence>